<dbReference type="Proteomes" id="UP000295515">
    <property type="component" value="Unassembled WGS sequence"/>
</dbReference>
<dbReference type="InterPro" id="IPR003593">
    <property type="entry name" value="AAA+_ATPase"/>
</dbReference>
<dbReference type="PROSITE" id="PS50893">
    <property type="entry name" value="ABC_TRANSPORTER_2"/>
    <property type="match status" value="1"/>
</dbReference>
<dbReference type="GO" id="GO:0005524">
    <property type="term" value="F:ATP binding"/>
    <property type="evidence" value="ECO:0007669"/>
    <property type="project" value="UniProtKB-KW"/>
</dbReference>
<proteinExistence type="predicted"/>
<keyword evidence="2" id="KW-0547">Nucleotide-binding</keyword>
<organism evidence="5 6">
    <name type="scientific">Longibaculum muris</name>
    <dbReference type="NCBI Taxonomy" id="1796628"/>
    <lineage>
        <taxon>Bacteria</taxon>
        <taxon>Bacillati</taxon>
        <taxon>Bacillota</taxon>
        <taxon>Erysipelotrichia</taxon>
        <taxon>Erysipelotrichales</taxon>
        <taxon>Coprobacillaceae</taxon>
        <taxon>Longibaculum</taxon>
    </lineage>
</organism>
<dbReference type="RefSeq" id="WP_066451313.1">
    <property type="nucleotide sequence ID" value="NZ_JANKBF010000002.1"/>
</dbReference>
<dbReference type="InterPro" id="IPR017871">
    <property type="entry name" value="ABC_transporter-like_CS"/>
</dbReference>
<dbReference type="PROSITE" id="PS00211">
    <property type="entry name" value="ABC_TRANSPORTER_1"/>
    <property type="match status" value="1"/>
</dbReference>
<dbReference type="InterPro" id="IPR027417">
    <property type="entry name" value="P-loop_NTPase"/>
</dbReference>
<keyword evidence="6" id="KW-1185">Reference proteome</keyword>
<evidence type="ECO:0000313" key="6">
    <source>
        <dbReference type="Proteomes" id="UP000295515"/>
    </source>
</evidence>
<dbReference type="GeneID" id="98914116"/>
<evidence type="ECO:0000256" key="2">
    <source>
        <dbReference type="ARBA" id="ARBA00022741"/>
    </source>
</evidence>
<dbReference type="SMART" id="SM00382">
    <property type="entry name" value="AAA"/>
    <property type="match status" value="1"/>
</dbReference>
<sequence>MNAIEVRGISQSFLQKEVLNNISFEIQKGEIFGLLGPSGAGKTTLINIIIGQIKPNNGKTFVLGKNSLELSRKDYTQLGLVLDQLGLYERLSCMDNLQLYASLYQLEKSKIEEALKYVQLFDDRKKTVNELSKGMKQRLIIARAIMHHPQVLFLDEPTSGLDPATTLKIHELLLELKKQGTAIFLTTHNMEEASSLCDRVALLNEGHIIECDTPVAICSRYNQLNTVTITTKDHHQYTIQNNKENAKVLFEEMQTENILSIHSSEPTLGSVFISLTGRELI</sequence>
<evidence type="ECO:0000256" key="1">
    <source>
        <dbReference type="ARBA" id="ARBA00022448"/>
    </source>
</evidence>
<dbReference type="Gene3D" id="3.40.50.300">
    <property type="entry name" value="P-loop containing nucleotide triphosphate hydrolases"/>
    <property type="match status" value="1"/>
</dbReference>
<accession>A0A4R3ZBJ8</accession>
<dbReference type="PANTHER" id="PTHR42711:SF13">
    <property type="entry name" value="ABC TRANSPORTER, ATP-BINDING PROTEIN"/>
    <property type="match status" value="1"/>
</dbReference>
<evidence type="ECO:0000313" key="5">
    <source>
        <dbReference type="EMBL" id="TCW02987.1"/>
    </source>
</evidence>
<dbReference type="CDD" id="cd03230">
    <property type="entry name" value="ABC_DR_subfamily_A"/>
    <property type="match status" value="1"/>
</dbReference>
<dbReference type="GO" id="GO:0016887">
    <property type="term" value="F:ATP hydrolysis activity"/>
    <property type="evidence" value="ECO:0007669"/>
    <property type="project" value="InterPro"/>
</dbReference>
<evidence type="ECO:0000256" key="3">
    <source>
        <dbReference type="ARBA" id="ARBA00022840"/>
    </source>
</evidence>
<gene>
    <name evidence="5" type="ORF">EDD60_101293</name>
</gene>
<name>A0A4R3ZBJ8_9FIRM</name>
<dbReference type="PANTHER" id="PTHR42711">
    <property type="entry name" value="ABC TRANSPORTER ATP-BINDING PROTEIN"/>
    <property type="match status" value="1"/>
</dbReference>
<dbReference type="InterPro" id="IPR050763">
    <property type="entry name" value="ABC_transporter_ATP-binding"/>
</dbReference>
<keyword evidence="1" id="KW-0813">Transport</keyword>
<reference evidence="5 6" key="1">
    <citation type="submission" date="2019-03" db="EMBL/GenBank/DDBJ databases">
        <title>Genomic Encyclopedia of Type Strains, Phase IV (KMG-IV): sequencing the most valuable type-strain genomes for metagenomic binning, comparative biology and taxonomic classification.</title>
        <authorList>
            <person name="Goeker M."/>
        </authorList>
    </citation>
    <scope>NUCLEOTIDE SEQUENCE [LARGE SCALE GENOMIC DNA]</scope>
    <source>
        <strain evidence="5 6">DSM 29487</strain>
    </source>
</reference>
<dbReference type="SUPFAM" id="SSF52540">
    <property type="entry name" value="P-loop containing nucleoside triphosphate hydrolases"/>
    <property type="match status" value="1"/>
</dbReference>
<dbReference type="AlphaFoldDB" id="A0A4R3ZBJ8"/>
<feature type="domain" description="ABC transporter" evidence="4">
    <location>
        <begin position="4"/>
        <end position="230"/>
    </location>
</feature>
<dbReference type="Pfam" id="PF00005">
    <property type="entry name" value="ABC_tran"/>
    <property type="match status" value="1"/>
</dbReference>
<keyword evidence="3 5" id="KW-0067">ATP-binding</keyword>
<protein>
    <submittedName>
        <fullName evidence="5">ABC-2 type transport system ATP-binding protein</fullName>
    </submittedName>
</protein>
<comment type="caution">
    <text evidence="5">The sequence shown here is derived from an EMBL/GenBank/DDBJ whole genome shotgun (WGS) entry which is preliminary data.</text>
</comment>
<dbReference type="InterPro" id="IPR003439">
    <property type="entry name" value="ABC_transporter-like_ATP-bd"/>
</dbReference>
<evidence type="ECO:0000259" key="4">
    <source>
        <dbReference type="PROSITE" id="PS50893"/>
    </source>
</evidence>
<dbReference type="EMBL" id="SMCQ01000001">
    <property type="protein sequence ID" value="TCW02987.1"/>
    <property type="molecule type" value="Genomic_DNA"/>
</dbReference>